<protein>
    <submittedName>
        <fullName evidence="5">Rhamnosyl transferase</fullName>
    </submittedName>
</protein>
<sequence>MNDAKRLVTAIIVTFNRRELLERCLKAIANQTNKPQQVLIIDNASTDGTQEWVEDWLVEHIPQGRLSKLDSNIGGAGGFAHGMEIAMDGRCDWVWMMDDDAEPCPDALEQLLNEPLDTSNIYSSAAVSGENLAWPIIPSSSTCGPLLRSSDLRPVMEVSSVPFLGILISAEIIKKIGYPDAGYFFQFDDVEYCLRSRKAGASIIIIGSSRINHPLATRYPVKILGKTLYTFRMRPWKRYYYVRNRILLAKKHFGLSAYYNTVPASFFRLIGTLIYEPNRVLQTWATIAGVWDGLWGRKGQRHKHWGLRA</sequence>
<keyword evidence="6" id="KW-1185">Reference proteome</keyword>
<dbReference type="InterPro" id="IPR029044">
    <property type="entry name" value="Nucleotide-diphossugar_trans"/>
</dbReference>
<reference evidence="5 6" key="1">
    <citation type="journal article" date="2012" name="J. Bacteriol.">
        <title>Genome sequences for six rhodanobacter strains, isolated from soils and the terrestrial subsurface, with variable denitrification capabilities.</title>
        <authorList>
            <person name="Kostka J.E."/>
            <person name="Green S.J."/>
            <person name="Rishishwar L."/>
            <person name="Prakash O."/>
            <person name="Katz L.S."/>
            <person name="Marino-Ramirez L."/>
            <person name="Jordan I.K."/>
            <person name="Munk C."/>
            <person name="Ivanova N."/>
            <person name="Mikhailova N."/>
            <person name="Watson D.B."/>
            <person name="Brown S.D."/>
            <person name="Palumbo A.V."/>
            <person name="Brooks S.C."/>
        </authorList>
    </citation>
    <scope>NUCLEOTIDE SEQUENCE [LARGE SCALE GENOMIC DNA]</scope>
    <source>
        <strain evidence="6">Jip2T</strain>
    </source>
</reference>
<accession>I4VLY7</accession>
<evidence type="ECO:0000256" key="2">
    <source>
        <dbReference type="ARBA" id="ARBA00022676"/>
    </source>
</evidence>
<dbReference type="Proteomes" id="UP000004210">
    <property type="component" value="Unassembled WGS sequence"/>
</dbReference>
<dbReference type="AlphaFoldDB" id="I4VLY7"/>
<dbReference type="Pfam" id="PF00535">
    <property type="entry name" value="Glycos_transf_2"/>
    <property type="match status" value="1"/>
</dbReference>
<dbReference type="PANTHER" id="PTHR43179:SF12">
    <property type="entry name" value="GALACTOFURANOSYLTRANSFERASE GLFT2"/>
    <property type="match status" value="1"/>
</dbReference>
<dbReference type="RefSeq" id="WP_007082296.1">
    <property type="nucleotide sequence ID" value="NZ_AJXU01000058.1"/>
</dbReference>
<dbReference type="STRING" id="1163408.UU9_13341"/>
<feature type="domain" description="Glycosyltransferase 2-like" evidence="4">
    <location>
        <begin position="10"/>
        <end position="114"/>
    </location>
</feature>
<dbReference type="Gene3D" id="3.90.550.10">
    <property type="entry name" value="Spore Coat Polysaccharide Biosynthesis Protein SpsA, Chain A"/>
    <property type="match status" value="1"/>
</dbReference>
<comment type="caution">
    <text evidence="5">The sequence shown here is derived from an EMBL/GenBank/DDBJ whole genome shotgun (WGS) entry which is preliminary data.</text>
</comment>
<keyword evidence="3 5" id="KW-0808">Transferase</keyword>
<evidence type="ECO:0000256" key="1">
    <source>
        <dbReference type="ARBA" id="ARBA00006739"/>
    </source>
</evidence>
<comment type="similarity">
    <text evidence="1">Belongs to the glycosyltransferase 2 family.</text>
</comment>
<evidence type="ECO:0000313" key="6">
    <source>
        <dbReference type="Proteomes" id="UP000004210"/>
    </source>
</evidence>
<proteinExistence type="inferred from homology"/>
<organism evidence="5 6">
    <name type="scientific">Rhodanobacter fulvus Jip2</name>
    <dbReference type="NCBI Taxonomy" id="1163408"/>
    <lineage>
        <taxon>Bacteria</taxon>
        <taxon>Pseudomonadati</taxon>
        <taxon>Pseudomonadota</taxon>
        <taxon>Gammaproteobacteria</taxon>
        <taxon>Lysobacterales</taxon>
        <taxon>Rhodanobacteraceae</taxon>
        <taxon>Rhodanobacter</taxon>
    </lineage>
</organism>
<keyword evidence="2" id="KW-0328">Glycosyltransferase</keyword>
<dbReference type="OrthoDB" id="7665907at2"/>
<evidence type="ECO:0000256" key="3">
    <source>
        <dbReference type="ARBA" id="ARBA00022679"/>
    </source>
</evidence>
<dbReference type="SUPFAM" id="SSF53448">
    <property type="entry name" value="Nucleotide-diphospho-sugar transferases"/>
    <property type="match status" value="1"/>
</dbReference>
<dbReference type="eggNOG" id="COG1216">
    <property type="taxonomic scope" value="Bacteria"/>
</dbReference>
<gene>
    <name evidence="5" type="ORF">UU9_13341</name>
</gene>
<dbReference type="PANTHER" id="PTHR43179">
    <property type="entry name" value="RHAMNOSYLTRANSFERASE WBBL"/>
    <property type="match status" value="1"/>
</dbReference>
<evidence type="ECO:0000313" key="5">
    <source>
        <dbReference type="EMBL" id="EIL88228.1"/>
    </source>
</evidence>
<dbReference type="CDD" id="cd04185">
    <property type="entry name" value="GT_2_like_b"/>
    <property type="match status" value="1"/>
</dbReference>
<dbReference type="InterPro" id="IPR001173">
    <property type="entry name" value="Glyco_trans_2-like"/>
</dbReference>
<dbReference type="GO" id="GO:0016757">
    <property type="term" value="F:glycosyltransferase activity"/>
    <property type="evidence" value="ECO:0007669"/>
    <property type="project" value="UniProtKB-KW"/>
</dbReference>
<dbReference type="EMBL" id="AJXU01000058">
    <property type="protein sequence ID" value="EIL88228.1"/>
    <property type="molecule type" value="Genomic_DNA"/>
</dbReference>
<evidence type="ECO:0000259" key="4">
    <source>
        <dbReference type="Pfam" id="PF00535"/>
    </source>
</evidence>
<name>I4VLY7_9GAMM</name>